<evidence type="ECO:0000256" key="1">
    <source>
        <dbReference type="SAM" id="MobiDB-lite"/>
    </source>
</evidence>
<feature type="compositionally biased region" description="Gly residues" evidence="1">
    <location>
        <begin position="41"/>
        <end position="56"/>
    </location>
</feature>
<gene>
    <name evidence="3" type="ORF">Q760_10740</name>
</gene>
<organism evidence="3 4">
    <name type="scientific">Cellulomonas cellasea DSM 20118</name>
    <dbReference type="NCBI Taxonomy" id="1408250"/>
    <lineage>
        <taxon>Bacteria</taxon>
        <taxon>Bacillati</taxon>
        <taxon>Actinomycetota</taxon>
        <taxon>Actinomycetes</taxon>
        <taxon>Micrococcales</taxon>
        <taxon>Cellulomonadaceae</taxon>
        <taxon>Cellulomonas</taxon>
    </lineage>
</organism>
<evidence type="ECO:0000256" key="2">
    <source>
        <dbReference type="SAM" id="Phobius"/>
    </source>
</evidence>
<protein>
    <submittedName>
        <fullName evidence="3">Uncharacterized protein</fullName>
    </submittedName>
</protein>
<dbReference type="Proteomes" id="UP000029833">
    <property type="component" value="Unassembled WGS sequence"/>
</dbReference>
<dbReference type="OrthoDB" id="3388334at2"/>
<keyword evidence="4" id="KW-1185">Reference proteome</keyword>
<feature type="transmembrane region" description="Helical" evidence="2">
    <location>
        <begin position="6"/>
        <end position="25"/>
    </location>
</feature>
<feature type="region of interest" description="Disordered" evidence="1">
    <location>
        <begin position="36"/>
        <end position="69"/>
    </location>
</feature>
<dbReference type="STRING" id="1408250.Q760_10740"/>
<proteinExistence type="predicted"/>
<feature type="transmembrane region" description="Helical" evidence="2">
    <location>
        <begin position="126"/>
        <end position="148"/>
    </location>
</feature>
<evidence type="ECO:0000313" key="3">
    <source>
        <dbReference type="EMBL" id="KGM02894.1"/>
    </source>
</evidence>
<evidence type="ECO:0000313" key="4">
    <source>
        <dbReference type="Proteomes" id="UP000029833"/>
    </source>
</evidence>
<dbReference type="AlphaFoldDB" id="A0A0A0BAM8"/>
<keyword evidence="2" id="KW-0812">Transmembrane</keyword>
<name>A0A0A0BAM8_9CELL</name>
<dbReference type="RefSeq" id="WP_034627322.1">
    <property type="nucleotide sequence ID" value="NZ_AXNT01000032.1"/>
</dbReference>
<sequence>MTPVLQLLVVVAMLAVSVFGGWVLTSGVLRLAGRSSDAGTPDGGPGPGGAGDGSGGPAPDSVSDGPDGERARAALRGGTWIGVLERFAVTGLVLVGENEGVALVLAVKGLGRYPELRENPGASERFVIGTLASLLWAGIVGYAGRVLLFV</sequence>
<keyword evidence="2" id="KW-0472">Membrane</keyword>
<comment type="caution">
    <text evidence="3">The sequence shown here is derived from an EMBL/GenBank/DDBJ whole genome shotgun (WGS) entry which is preliminary data.</text>
</comment>
<keyword evidence="2" id="KW-1133">Transmembrane helix</keyword>
<reference evidence="3 4" key="1">
    <citation type="submission" date="2013-10" db="EMBL/GenBank/DDBJ databases">
        <authorList>
            <person name="Wang G."/>
            <person name="Zhuang W."/>
        </authorList>
    </citation>
    <scope>NUCLEOTIDE SEQUENCE [LARGE SCALE GENOMIC DNA]</scope>
    <source>
        <strain evidence="3 4">DSM 20118</strain>
    </source>
</reference>
<accession>A0A0A0BAM8</accession>
<dbReference type="EMBL" id="AXNT01000032">
    <property type="protein sequence ID" value="KGM02894.1"/>
    <property type="molecule type" value="Genomic_DNA"/>
</dbReference>